<dbReference type="Pfam" id="PF13960">
    <property type="entry name" value="DUF4218"/>
    <property type="match status" value="1"/>
</dbReference>
<evidence type="ECO:0000259" key="2">
    <source>
        <dbReference type="Pfam" id="PF13960"/>
    </source>
</evidence>
<gene>
    <name evidence="3" type="ORF">Tci_028020</name>
</gene>
<dbReference type="PANTHER" id="PTHR10775">
    <property type="entry name" value="OS08G0208400 PROTEIN"/>
    <property type="match status" value="1"/>
</dbReference>
<reference evidence="3" key="1">
    <citation type="journal article" date="2019" name="Sci. Rep.">
        <title>Draft genome of Tanacetum cinerariifolium, the natural source of mosquito coil.</title>
        <authorList>
            <person name="Yamashiro T."/>
            <person name="Shiraishi A."/>
            <person name="Satake H."/>
            <person name="Nakayama K."/>
        </authorList>
    </citation>
    <scope>NUCLEOTIDE SEQUENCE</scope>
</reference>
<proteinExistence type="predicted"/>
<feature type="domain" description="DUF4218" evidence="2">
    <location>
        <begin position="308"/>
        <end position="361"/>
    </location>
</feature>
<protein>
    <recommendedName>
        <fullName evidence="2">DUF4218 domain-containing protein</fullName>
    </recommendedName>
</protein>
<organism evidence="3">
    <name type="scientific">Tanacetum cinerariifolium</name>
    <name type="common">Dalmatian daisy</name>
    <name type="synonym">Chrysanthemum cinerariifolium</name>
    <dbReference type="NCBI Taxonomy" id="118510"/>
    <lineage>
        <taxon>Eukaryota</taxon>
        <taxon>Viridiplantae</taxon>
        <taxon>Streptophyta</taxon>
        <taxon>Embryophyta</taxon>
        <taxon>Tracheophyta</taxon>
        <taxon>Spermatophyta</taxon>
        <taxon>Magnoliopsida</taxon>
        <taxon>eudicotyledons</taxon>
        <taxon>Gunneridae</taxon>
        <taxon>Pentapetalae</taxon>
        <taxon>asterids</taxon>
        <taxon>campanulids</taxon>
        <taxon>Asterales</taxon>
        <taxon>Asteraceae</taxon>
        <taxon>Asteroideae</taxon>
        <taxon>Anthemideae</taxon>
        <taxon>Anthemidinae</taxon>
        <taxon>Tanacetum</taxon>
    </lineage>
</organism>
<dbReference type="InterPro" id="IPR004242">
    <property type="entry name" value="Transposase_21"/>
</dbReference>
<dbReference type="InterPro" id="IPR025452">
    <property type="entry name" value="DUF4218"/>
</dbReference>
<dbReference type="PANTHER" id="PTHR10775:SF185">
    <property type="entry name" value="OS08G0208400 PROTEIN"/>
    <property type="match status" value="1"/>
</dbReference>
<evidence type="ECO:0000256" key="1">
    <source>
        <dbReference type="SAM" id="MobiDB-lite"/>
    </source>
</evidence>
<sequence length="372" mass="42863">MSDMTACLNDLSYIPPNNEQNEPTQRDIGDTSNKPTQAIRNKFEELYASANKELYPGCDSVTRLDFMEKFTHFKVKDGKTITQQGRKFLKYVLCYFSIIPRLQRLYKSSHTTKERTWHATGKCMDPGKMQHPIDGRAWKNFDTRYSDFVAEPRNVRLRLAADGFNPFDNLSQSYSMWPMILTTYNLPPWPLIDDLKDLWALKGVETIDVTIGQKFNMRAMVLWTINDFSARSSLKNTLESFLNTLLMNDKSKDTTKARQDLKNLGIRSLKSHDCHMMMQHLLPYGLKQYLPSSVVTPIIELCLFFKQICSRTLMEADMVKAQSQVIDILCYLELIYPPTFFDITIHLVIYLPLDTLEGGPIPPGGCIHLKDT</sequence>
<name>A0A6L2L5T3_TANCI</name>
<evidence type="ECO:0000313" key="3">
    <source>
        <dbReference type="EMBL" id="GEU56042.1"/>
    </source>
</evidence>
<feature type="region of interest" description="Disordered" evidence="1">
    <location>
        <begin position="11"/>
        <end position="35"/>
    </location>
</feature>
<dbReference type="EMBL" id="BKCJ010003595">
    <property type="protein sequence ID" value="GEU56042.1"/>
    <property type="molecule type" value="Genomic_DNA"/>
</dbReference>
<accession>A0A6L2L5T3</accession>
<dbReference type="AlphaFoldDB" id="A0A6L2L5T3"/>
<dbReference type="Pfam" id="PF02992">
    <property type="entry name" value="Transposase_21"/>
    <property type="match status" value="2"/>
</dbReference>
<comment type="caution">
    <text evidence="3">The sequence shown here is derived from an EMBL/GenBank/DDBJ whole genome shotgun (WGS) entry which is preliminary data.</text>
</comment>